<dbReference type="STRING" id="616991.GCA_000733925_00502"/>
<dbReference type="Proteomes" id="UP000204551">
    <property type="component" value="Chromosome"/>
</dbReference>
<dbReference type="AlphaFoldDB" id="A0A221UWA7"/>
<proteinExistence type="predicted"/>
<dbReference type="KEGG" id="aalg:AREALGSMS7_02178"/>
<dbReference type="EMBL" id="CP022515">
    <property type="protein sequence ID" value="ASO05634.1"/>
    <property type="molecule type" value="Genomic_DNA"/>
</dbReference>
<keyword evidence="1" id="KW-0456">Lyase</keyword>
<accession>A0A221UWA7</accession>
<gene>
    <name evidence="2" type="ORF">AREALGSMS7_02178</name>
</gene>
<dbReference type="GO" id="GO:0008840">
    <property type="term" value="F:4-hydroxy-tetrahydrodipicolinate synthase activity"/>
    <property type="evidence" value="ECO:0007669"/>
    <property type="project" value="TreeGrafter"/>
</dbReference>
<dbReference type="PANTHER" id="PTHR12128">
    <property type="entry name" value="DIHYDRODIPICOLINATE SYNTHASE"/>
    <property type="match status" value="1"/>
</dbReference>
<name>A0A221UWA7_9FLAO</name>
<dbReference type="InterPro" id="IPR002220">
    <property type="entry name" value="DapA-like"/>
</dbReference>
<organism evidence="2 3">
    <name type="scientific">Arenibacter algicola</name>
    <dbReference type="NCBI Taxonomy" id="616991"/>
    <lineage>
        <taxon>Bacteria</taxon>
        <taxon>Pseudomonadati</taxon>
        <taxon>Bacteroidota</taxon>
        <taxon>Flavobacteriia</taxon>
        <taxon>Flavobacteriales</taxon>
        <taxon>Flavobacteriaceae</taxon>
        <taxon>Arenibacter</taxon>
    </lineage>
</organism>
<protein>
    <submittedName>
        <fullName evidence="2">Dihydrodipicolinate synthetase family protein</fullName>
    </submittedName>
</protein>
<dbReference type="InterPro" id="IPR013785">
    <property type="entry name" value="Aldolase_TIM"/>
</dbReference>
<evidence type="ECO:0000256" key="1">
    <source>
        <dbReference type="ARBA" id="ARBA00023239"/>
    </source>
</evidence>
<evidence type="ECO:0000313" key="2">
    <source>
        <dbReference type="EMBL" id="ASO05634.1"/>
    </source>
</evidence>
<evidence type="ECO:0000313" key="3">
    <source>
        <dbReference type="Proteomes" id="UP000204551"/>
    </source>
</evidence>
<dbReference type="CDD" id="cd00408">
    <property type="entry name" value="DHDPS-like"/>
    <property type="match status" value="1"/>
</dbReference>
<dbReference type="Pfam" id="PF00701">
    <property type="entry name" value="DHDPS"/>
    <property type="match status" value="1"/>
</dbReference>
<dbReference type="SMART" id="SM01130">
    <property type="entry name" value="DHDPS"/>
    <property type="match status" value="1"/>
</dbReference>
<reference evidence="2 3" key="1">
    <citation type="submission" date="2017-07" db="EMBL/GenBank/DDBJ databases">
        <title>Genome Sequence of Arenibacter algicola Strain SMS7 Isolated from a culture of the Diatom Skeletonema marinoi.</title>
        <authorList>
            <person name="Topel M."/>
            <person name="Pinder M.I.M."/>
            <person name="Johansson O.N."/>
            <person name="Kourtchenko O."/>
            <person name="Godhe A."/>
            <person name="Clarke A.K."/>
        </authorList>
    </citation>
    <scope>NUCLEOTIDE SEQUENCE [LARGE SCALE GENOMIC DNA]</scope>
    <source>
        <strain evidence="2 3">SMS7</strain>
    </source>
</reference>
<dbReference type="PANTHER" id="PTHR12128:SF51">
    <property type="entry name" value="BLL4205 PROTEIN"/>
    <property type="match status" value="1"/>
</dbReference>
<dbReference type="SUPFAM" id="SSF51569">
    <property type="entry name" value="Aldolase"/>
    <property type="match status" value="1"/>
</dbReference>
<dbReference type="RefSeq" id="WP_093978340.1">
    <property type="nucleotide sequence ID" value="NZ_CP022515.1"/>
</dbReference>
<dbReference type="Gene3D" id="3.20.20.70">
    <property type="entry name" value="Aldolase class I"/>
    <property type="match status" value="1"/>
</dbReference>
<sequence length="354" mass="39518">MKDLDPKIKELLDEGTVIPAHPLALTADRKLDEARQRLLTRYYIASGAGGIAIGVHTTQFQIRDPEIGLYRTVLELAIEEIDKANLTRPFIKVAGVSGNTEQAVKEAKICSELGYDIVLLSTNGLGDWPEAALLERTRKIAEVIPVFGFYLQPAVGGKVLSFDFWKAFAEIKNVHAIKMAPFNRYQTLEVVRAVCESSRCDDIALYTGNDDNIVNDLLSTYKFSVNNKLVTKDIVGGLLGHWAVWTNKAVELLDKIKKAKKSGSTLPKELLTLNLAVTDSNAAFFDAANNFHGCIAGIHEVLYRQGILKGIWCLDENEGLSKGQKEEIDRVYRDYPELNDDDFIRSNIEKWMVD</sequence>
<dbReference type="eggNOG" id="COG0329">
    <property type="taxonomic scope" value="Bacteria"/>
</dbReference>